<evidence type="ECO:0000313" key="1">
    <source>
        <dbReference type="EMBL" id="KAJ9650164.1"/>
    </source>
</evidence>
<reference evidence="1" key="1">
    <citation type="submission" date="2022-10" db="EMBL/GenBank/DDBJ databases">
        <title>Culturing micro-colonial fungi from biological soil crusts in the Mojave desert and describing Neophaeococcomyces mojavensis, and introducing the new genera and species Taxawa tesnikishii.</title>
        <authorList>
            <person name="Kurbessoian T."/>
            <person name="Stajich J.E."/>
        </authorList>
    </citation>
    <scope>NUCLEOTIDE SEQUENCE</scope>
    <source>
        <strain evidence="1">JES_112</strain>
    </source>
</reference>
<organism evidence="1 2">
    <name type="scientific">Neophaeococcomyces mojaviensis</name>
    <dbReference type="NCBI Taxonomy" id="3383035"/>
    <lineage>
        <taxon>Eukaryota</taxon>
        <taxon>Fungi</taxon>
        <taxon>Dikarya</taxon>
        <taxon>Ascomycota</taxon>
        <taxon>Pezizomycotina</taxon>
        <taxon>Eurotiomycetes</taxon>
        <taxon>Chaetothyriomycetidae</taxon>
        <taxon>Chaetothyriales</taxon>
        <taxon>Chaetothyriales incertae sedis</taxon>
        <taxon>Neophaeococcomyces</taxon>
    </lineage>
</organism>
<sequence length="211" mass="22517">MVPIGDALVKLKVPHGGFLAGLKMWSPEFCSGPAKICGPAHIVRMVPASNKIAPTPQRHFADTITSGSVVFVSQPKGLTSACWGGLMSTRATKLGAAGVIINGKFRDINEHRELGIGLFARDVSSLGSNTFTRSSEINIPVEYDLPEVDSHVVVNPGDVLVGDCDGVCAVPPNLISECIDLCQERADIDEQTLKVLKNGEEMGPTIKKLRK</sequence>
<dbReference type="Proteomes" id="UP001172386">
    <property type="component" value="Unassembled WGS sequence"/>
</dbReference>
<keyword evidence="2" id="KW-1185">Reference proteome</keyword>
<dbReference type="EMBL" id="JAPDRQ010000376">
    <property type="protein sequence ID" value="KAJ9650164.1"/>
    <property type="molecule type" value="Genomic_DNA"/>
</dbReference>
<comment type="caution">
    <text evidence="1">The sequence shown here is derived from an EMBL/GenBank/DDBJ whole genome shotgun (WGS) entry which is preliminary data.</text>
</comment>
<evidence type="ECO:0000313" key="2">
    <source>
        <dbReference type="Proteomes" id="UP001172386"/>
    </source>
</evidence>
<name>A0ACC2ZRF9_9EURO</name>
<proteinExistence type="predicted"/>
<gene>
    <name evidence="1" type="ORF">H2198_010526</name>
</gene>
<protein>
    <submittedName>
        <fullName evidence="1">Uncharacterized protein</fullName>
    </submittedName>
</protein>
<accession>A0ACC2ZRF9</accession>